<name>A0ABR0WWW2_REHGL</name>
<dbReference type="SUPFAM" id="SSF48464">
    <property type="entry name" value="ENTH/VHS domain"/>
    <property type="match status" value="1"/>
</dbReference>
<feature type="domain" description="AP180 N-terminal homology (ANTH)" evidence="1">
    <location>
        <begin position="66"/>
        <end position="133"/>
    </location>
</feature>
<organism evidence="2 3">
    <name type="scientific">Rehmannia glutinosa</name>
    <name type="common">Chinese foxglove</name>
    <dbReference type="NCBI Taxonomy" id="99300"/>
    <lineage>
        <taxon>Eukaryota</taxon>
        <taxon>Viridiplantae</taxon>
        <taxon>Streptophyta</taxon>
        <taxon>Embryophyta</taxon>
        <taxon>Tracheophyta</taxon>
        <taxon>Spermatophyta</taxon>
        <taxon>Magnoliopsida</taxon>
        <taxon>eudicotyledons</taxon>
        <taxon>Gunneridae</taxon>
        <taxon>Pentapetalae</taxon>
        <taxon>asterids</taxon>
        <taxon>lamiids</taxon>
        <taxon>Lamiales</taxon>
        <taxon>Orobanchaceae</taxon>
        <taxon>Rehmannieae</taxon>
        <taxon>Rehmannia</taxon>
    </lineage>
</organism>
<dbReference type="SUPFAM" id="SSF89009">
    <property type="entry name" value="GAT-like domain"/>
    <property type="match status" value="1"/>
</dbReference>
<sequence>MTTGGSQNSLRKTLGALKDTTTVSLAKINSDYKLSLLLYRPPGLELMLRIAYMPLLEDCRRLIIGRIFCFINDSNIQMAFIVAVEYAMDALVALKTLIVIHRALREVDPTFQEEIINYGRSRSHMLNLAHFKDDSSPNVLLVLDPSSLVSMEMAAISLAGWARLQFASLNRNVVFKLLLRCKDSGLDFWLKVTSLAPTKRTKDLDTPELLEHLPALQQLLYRVLGCQVASESIKIYNAISDGTVNLVDKFFEMKKHDALKALDVYRRASLQAERLSEFYEICKTLDVGRGERFIKIEQPPASFLQAMEEYVREAPHASTARKDLADDKPKAILAIEYKKNSEAKKRSGLHEPSPAASELDEKNAMALAIVPVGKFFFELVAPGLGFAPNNSCILID</sequence>
<evidence type="ECO:0000313" key="3">
    <source>
        <dbReference type="Proteomes" id="UP001318860"/>
    </source>
</evidence>
<dbReference type="Proteomes" id="UP001318860">
    <property type="component" value="Unassembled WGS sequence"/>
</dbReference>
<dbReference type="InterPro" id="IPR011417">
    <property type="entry name" value="ANTH_dom"/>
</dbReference>
<dbReference type="PANTHER" id="PTHR22951">
    <property type="entry name" value="CLATHRIN ASSEMBLY PROTEIN"/>
    <property type="match status" value="1"/>
</dbReference>
<protein>
    <recommendedName>
        <fullName evidence="1">AP180 N-terminal homology (ANTH) domain-containing protein</fullName>
    </recommendedName>
</protein>
<evidence type="ECO:0000259" key="1">
    <source>
        <dbReference type="Pfam" id="PF07651"/>
    </source>
</evidence>
<keyword evidence="3" id="KW-1185">Reference proteome</keyword>
<gene>
    <name evidence="2" type="ORF">DH2020_014350</name>
</gene>
<feature type="domain" description="AP180 N-terminal homology (ANTH)" evidence="1">
    <location>
        <begin position="195"/>
        <end position="312"/>
    </location>
</feature>
<dbReference type="Gene3D" id="1.25.40.90">
    <property type="match status" value="1"/>
</dbReference>
<dbReference type="Gene3D" id="1.20.58.150">
    <property type="entry name" value="ANTH domain"/>
    <property type="match status" value="1"/>
</dbReference>
<evidence type="ECO:0000313" key="2">
    <source>
        <dbReference type="EMBL" id="KAK6151715.1"/>
    </source>
</evidence>
<accession>A0ABR0WWW2</accession>
<dbReference type="PANTHER" id="PTHR22951:SF32">
    <property type="entry name" value="OS06G0175500 PROTEIN"/>
    <property type="match status" value="1"/>
</dbReference>
<reference evidence="2 3" key="1">
    <citation type="journal article" date="2021" name="Comput. Struct. Biotechnol. J.">
        <title>De novo genome assembly of the potent medicinal plant Rehmannia glutinosa using nanopore technology.</title>
        <authorList>
            <person name="Ma L."/>
            <person name="Dong C."/>
            <person name="Song C."/>
            <person name="Wang X."/>
            <person name="Zheng X."/>
            <person name="Niu Y."/>
            <person name="Chen S."/>
            <person name="Feng W."/>
        </authorList>
    </citation>
    <scope>NUCLEOTIDE SEQUENCE [LARGE SCALE GENOMIC DNA]</scope>
    <source>
        <strain evidence="2">DH-2019</strain>
    </source>
</reference>
<dbReference type="InterPro" id="IPR014712">
    <property type="entry name" value="ANTH_dom_sf"/>
</dbReference>
<dbReference type="InterPro" id="IPR045192">
    <property type="entry name" value="AP180-like"/>
</dbReference>
<dbReference type="Pfam" id="PF07651">
    <property type="entry name" value="ANTH"/>
    <property type="match status" value="2"/>
</dbReference>
<proteinExistence type="predicted"/>
<dbReference type="InterPro" id="IPR008942">
    <property type="entry name" value="ENTH_VHS"/>
</dbReference>
<dbReference type="EMBL" id="JABTTQ020000007">
    <property type="protein sequence ID" value="KAK6151715.1"/>
    <property type="molecule type" value="Genomic_DNA"/>
</dbReference>
<comment type="caution">
    <text evidence="2">The sequence shown here is derived from an EMBL/GenBank/DDBJ whole genome shotgun (WGS) entry which is preliminary data.</text>
</comment>